<dbReference type="SMART" id="SM00980">
    <property type="entry name" value="THAP"/>
    <property type="match status" value="1"/>
</dbReference>
<dbReference type="GeneID" id="104958442"/>
<dbReference type="SUPFAM" id="SSF57716">
    <property type="entry name" value="Glucocorticoid receptor-like (DNA-binding domain)"/>
    <property type="match status" value="1"/>
</dbReference>
<keyword evidence="5 7" id="KW-0238">DNA-binding</keyword>
<keyword evidence="2" id="KW-0677">Repeat</keyword>
<keyword evidence="1" id="KW-0479">Metal-binding</keyword>
<dbReference type="PANTHER" id="PTHR24379">
    <property type="entry name" value="KRAB AND ZINC FINGER DOMAIN-CONTAINING"/>
    <property type="match status" value="1"/>
</dbReference>
<feature type="domain" description="THAP-type" evidence="10">
    <location>
        <begin position="1"/>
        <end position="97"/>
    </location>
</feature>
<dbReference type="InterPro" id="IPR013087">
    <property type="entry name" value="Znf_C2H2_type"/>
</dbReference>
<sequence length="484" mass="53646">MVCCCVCAGCTNSSLSGHRVHNFPNRRRTAASFRSWVRFVQVNRRDFTSASATKNAVVCGAHFRQEDYDAGDVMQFRMGYRSQDRVRLIASAVPSIQPASLSAPVVAASAAAAAAGGGSDGQGLVRKSEISSEHPAVAGGLAGKSTSSSGVKGNINRDCDSSLDQITVVRIDDTHIAEDKDSVVCYDVEYSIPAEEEANDEDDGVYVIEYSNPEEEGESYQFTMSVDQPLPTKKQIVTHAAARESVMSKPSRPQRVRRKRDQEEEEEEEEQVVSNKCLLELGEDYRDIMRMNSDKEQLVCKLCPPPGRFFKKPAGLAVHLKHTHQFGGKTFFCTTCQRSVRTQLDLDSHTKRHANQEAVFTCLLCKAQEGKAGYTGAKPGLRRHLEQEHPGVVPRCDICNKGFLSLTSYLADQFRHVGVSPYYCARCQIYEMTERGLSVHIRNDNIREKKLQESQNNLLEPESNLRELGVSVSDDNSATDDSDF</sequence>
<dbReference type="Proteomes" id="UP000504611">
    <property type="component" value="Unplaced"/>
</dbReference>
<dbReference type="InterPro" id="IPR036236">
    <property type="entry name" value="Znf_C2H2_sf"/>
</dbReference>
<dbReference type="PROSITE" id="PS50950">
    <property type="entry name" value="ZF_THAP"/>
    <property type="match status" value="1"/>
</dbReference>
<feature type="region of interest" description="Disordered" evidence="8">
    <location>
        <begin position="453"/>
        <end position="484"/>
    </location>
</feature>
<dbReference type="GO" id="GO:0008270">
    <property type="term" value="F:zinc ion binding"/>
    <property type="evidence" value="ECO:0007669"/>
    <property type="project" value="UniProtKB-KW"/>
</dbReference>
<reference evidence="12" key="1">
    <citation type="submission" date="2025-08" db="UniProtKB">
        <authorList>
            <consortium name="RefSeq"/>
        </authorList>
    </citation>
    <scope>IDENTIFICATION</scope>
    <source>
        <tissue evidence="12">Muscle</tissue>
    </source>
</reference>
<keyword evidence="11" id="KW-1185">Reference proteome</keyword>
<evidence type="ECO:0000256" key="1">
    <source>
        <dbReference type="ARBA" id="ARBA00022723"/>
    </source>
</evidence>
<feature type="region of interest" description="Disordered" evidence="8">
    <location>
        <begin position="241"/>
        <end position="269"/>
    </location>
</feature>
<evidence type="ECO:0000256" key="5">
    <source>
        <dbReference type="ARBA" id="ARBA00023125"/>
    </source>
</evidence>
<organism evidence="11 12">
    <name type="scientific">Notothenia coriiceps</name>
    <name type="common">black rockcod</name>
    <dbReference type="NCBI Taxonomy" id="8208"/>
    <lineage>
        <taxon>Eukaryota</taxon>
        <taxon>Metazoa</taxon>
        <taxon>Chordata</taxon>
        <taxon>Craniata</taxon>
        <taxon>Vertebrata</taxon>
        <taxon>Euteleostomi</taxon>
        <taxon>Actinopterygii</taxon>
        <taxon>Neopterygii</taxon>
        <taxon>Teleostei</taxon>
        <taxon>Neoteleostei</taxon>
        <taxon>Acanthomorphata</taxon>
        <taxon>Eupercaria</taxon>
        <taxon>Perciformes</taxon>
        <taxon>Notothenioidei</taxon>
        <taxon>Nototheniidae</taxon>
        <taxon>Notothenia</taxon>
    </lineage>
</organism>
<evidence type="ECO:0000313" key="12">
    <source>
        <dbReference type="RefSeq" id="XP_010784480.1"/>
    </source>
</evidence>
<evidence type="ECO:0000256" key="8">
    <source>
        <dbReference type="SAM" id="MobiDB-lite"/>
    </source>
</evidence>
<proteinExistence type="predicted"/>
<dbReference type="KEGG" id="ncc:104958442"/>
<accession>A0A6I9P9S3</accession>
<evidence type="ECO:0000256" key="6">
    <source>
        <dbReference type="PROSITE-ProRule" id="PRU00042"/>
    </source>
</evidence>
<evidence type="ECO:0000256" key="4">
    <source>
        <dbReference type="ARBA" id="ARBA00022833"/>
    </source>
</evidence>
<dbReference type="PROSITE" id="PS00028">
    <property type="entry name" value="ZINC_FINGER_C2H2_1"/>
    <property type="match status" value="1"/>
</dbReference>
<gene>
    <name evidence="12" type="primary">LOC104958442</name>
</gene>
<feature type="region of interest" description="Disordered" evidence="8">
    <location>
        <begin position="135"/>
        <end position="156"/>
    </location>
</feature>
<dbReference type="RefSeq" id="XP_010784480.1">
    <property type="nucleotide sequence ID" value="XM_010786178.1"/>
</dbReference>
<keyword evidence="4" id="KW-0862">Zinc</keyword>
<evidence type="ECO:0000256" key="2">
    <source>
        <dbReference type="ARBA" id="ARBA00022737"/>
    </source>
</evidence>
<dbReference type="InterPro" id="IPR006612">
    <property type="entry name" value="THAP_Znf"/>
</dbReference>
<dbReference type="PROSITE" id="PS50157">
    <property type="entry name" value="ZINC_FINGER_C2H2_2"/>
    <property type="match status" value="1"/>
</dbReference>
<dbReference type="SUPFAM" id="SSF57667">
    <property type="entry name" value="beta-beta-alpha zinc fingers"/>
    <property type="match status" value="1"/>
</dbReference>
<evidence type="ECO:0000256" key="3">
    <source>
        <dbReference type="ARBA" id="ARBA00022771"/>
    </source>
</evidence>
<dbReference type="GO" id="GO:0003677">
    <property type="term" value="F:DNA binding"/>
    <property type="evidence" value="ECO:0007669"/>
    <property type="project" value="UniProtKB-UniRule"/>
</dbReference>
<evidence type="ECO:0000259" key="10">
    <source>
        <dbReference type="PROSITE" id="PS50950"/>
    </source>
</evidence>
<evidence type="ECO:0000259" key="9">
    <source>
        <dbReference type="PROSITE" id="PS50157"/>
    </source>
</evidence>
<evidence type="ECO:0000313" key="11">
    <source>
        <dbReference type="Proteomes" id="UP000504611"/>
    </source>
</evidence>
<dbReference type="SMART" id="SM00355">
    <property type="entry name" value="ZnF_C2H2"/>
    <property type="match status" value="4"/>
</dbReference>
<protein>
    <submittedName>
        <fullName evidence="12">Myoneurin-like isoform X1</fullName>
    </submittedName>
</protein>
<dbReference type="Pfam" id="PF05485">
    <property type="entry name" value="THAP"/>
    <property type="match status" value="1"/>
</dbReference>
<feature type="domain" description="C2H2-type" evidence="9">
    <location>
        <begin position="331"/>
        <end position="358"/>
    </location>
</feature>
<dbReference type="PANTHER" id="PTHR24379:SF121">
    <property type="entry name" value="C2H2-TYPE DOMAIN-CONTAINING PROTEIN"/>
    <property type="match status" value="1"/>
</dbReference>
<keyword evidence="3 6" id="KW-0863">Zinc-finger</keyword>
<dbReference type="OrthoDB" id="7331812at2759"/>
<evidence type="ECO:0000256" key="7">
    <source>
        <dbReference type="PROSITE-ProRule" id="PRU00309"/>
    </source>
</evidence>
<name>A0A6I9P9S3_9TELE</name>
<dbReference type="Gene3D" id="3.30.160.60">
    <property type="entry name" value="Classic Zinc Finger"/>
    <property type="match status" value="1"/>
</dbReference>
<dbReference type="AlphaFoldDB" id="A0A6I9P9S3"/>